<gene>
    <name evidence="2" type="ORF">J2Z60_001069</name>
</gene>
<reference evidence="2 3" key="1">
    <citation type="submission" date="2021-03" db="EMBL/GenBank/DDBJ databases">
        <title>Genomic Encyclopedia of Type Strains, Phase IV (KMG-IV): sequencing the most valuable type-strain genomes for metagenomic binning, comparative biology and taxonomic classification.</title>
        <authorList>
            <person name="Goeker M."/>
        </authorList>
    </citation>
    <scope>NUCLEOTIDE SEQUENCE [LARGE SCALE GENOMIC DNA]</scope>
    <source>
        <strain evidence="2 3">DSM 101872</strain>
    </source>
</reference>
<feature type="domain" description="Phage neck terminator protein gp12-like" evidence="1">
    <location>
        <begin position="21"/>
        <end position="153"/>
    </location>
</feature>
<sequence length="169" mass="19638">MVYKQPELKDQYLLAFILGKLVNVVCDCDLIYQNQVNEREQYPYVTYNFISPMQEVTSDWLGKVRPFTCLLQIDCHAHEPFEANQMATKLNDALHDEMYRHFFNQAKIVPQIVTNTQDRTSLAGINYDCDFGFDCSFEVLGGITYKKEELDFNPIPNTTIKTIDTTEEN</sequence>
<accession>A0ABS4MDX3</accession>
<organism evidence="2 3">
    <name type="scientific">Lactobacillus colini</name>
    <dbReference type="NCBI Taxonomy" id="1819254"/>
    <lineage>
        <taxon>Bacteria</taxon>
        <taxon>Bacillati</taxon>
        <taxon>Bacillota</taxon>
        <taxon>Bacilli</taxon>
        <taxon>Lactobacillales</taxon>
        <taxon>Lactobacillaceae</taxon>
        <taxon>Lactobacillus</taxon>
    </lineage>
</organism>
<evidence type="ECO:0000313" key="3">
    <source>
        <dbReference type="Proteomes" id="UP001519292"/>
    </source>
</evidence>
<evidence type="ECO:0000313" key="2">
    <source>
        <dbReference type="EMBL" id="MBP2057894.1"/>
    </source>
</evidence>
<dbReference type="RefSeq" id="WP_209686639.1">
    <property type="nucleotide sequence ID" value="NZ_JAGGLU010000005.1"/>
</dbReference>
<evidence type="ECO:0000259" key="1">
    <source>
        <dbReference type="Pfam" id="PF23961"/>
    </source>
</evidence>
<dbReference type="EMBL" id="JAGGLU010000005">
    <property type="protein sequence ID" value="MBP2057894.1"/>
    <property type="molecule type" value="Genomic_DNA"/>
</dbReference>
<keyword evidence="3" id="KW-1185">Reference proteome</keyword>
<dbReference type="Pfam" id="PF23961">
    <property type="entry name" value="Phage_tail_terminator_9"/>
    <property type="match status" value="1"/>
</dbReference>
<proteinExistence type="predicted"/>
<dbReference type="NCBIfam" id="NF047498">
    <property type="entry name" value="LIC_12616_fam"/>
    <property type="match status" value="1"/>
</dbReference>
<protein>
    <recommendedName>
        <fullName evidence="1">Phage neck terminator protein gp12-like domain-containing protein</fullName>
    </recommendedName>
</protein>
<dbReference type="Proteomes" id="UP001519292">
    <property type="component" value="Unassembled WGS sequence"/>
</dbReference>
<comment type="caution">
    <text evidence="2">The sequence shown here is derived from an EMBL/GenBank/DDBJ whole genome shotgun (WGS) entry which is preliminary data.</text>
</comment>
<dbReference type="InterPro" id="IPR057087">
    <property type="entry name" value="Gp12-like"/>
</dbReference>
<name>A0ABS4MDX3_9LACO</name>